<evidence type="ECO:0000313" key="3">
    <source>
        <dbReference type="Proteomes" id="UP001608902"/>
    </source>
</evidence>
<gene>
    <name evidence="2" type="ORF">AB6A40_007985</name>
</gene>
<evidence type="ECO:0000313" key="2">
    <source>
        <dbReference type="EMBL" id="MFH4981276.1"/>
    </source>
</evidence>
<dbReference type="AlphaFoldDB" id="A0ABD6ENA9"/>
<feature type="compositionally biased region" description="Low complexity" evidence="1">
    <location>
        <begin position="90"/>
        <end position="101"/>
    </location>
</feature>
<feature type="region of interest" description="Disordered" evidence="1">
    <location>
        <begin position="78"/>
        <end position="102"/>
    </location>
</feature>
<sequence length="154" mass="16979">MIARSNISSASRPAPYSRGLSGLEISTELYTDLKDNQEAHKILLPLPEGHEGRLDGALFAQYILKHGLNYPVRGVKQSETKEDVLETKASTTQSSQGSRSSNFHSTLGKSVYFHVRQPPLGTHWRCSSAVKETIDEAISSVGADIYEHSNPLQR</sequence>
<dbReference type="Proteomes" id="UP001608902">
    <property type="component" value="Unassembled WGS sequence"/>
</dbReference>
<name>A0ABD6ENA9_9BILA</name>
<evidence type="ECO:0000256" key="1">
    <source>
        <dbReference type="SAM" id="MobiDB-lite"/>
    </source>
</evidence>
<comment type="caution">
    <text evidence="2">The sequence shown here is derived from an EMBL/GenBank/DDBJ whole genome shotgun (WGS) entry which is preliminary data.</text>
</comment>
<keyword evidence="3" id="KW-1185">Reference proteome</keyword>
<accession>A0ABD6ENA9</accession>
<reference evidence="2 3" key="1">
    <citation type="submission" date="2024-08" db="EMBL/GenBank/DDBJ databases">
        <title>Gnathostoma spinigerum genome.</title>
        <authorList>
            <person name="Gonzalez-Bertolin B."/>
            <person name="Monzon S."/>
            <person name="Zaballos A."/>
            <person name="Jimenez P."/>
            <person name="Dekumyoy P."/>
            <person name="Varona S."/>
            <person name="Cuesta I."/>
            <person name="Sumanam S."/>
            <person name="Adisakwattana P."/>
            <person name="Gasser R.B."/>
            <person name="Hernandez-Gonzalez A."/>
            <person name="Young N.D."/>
            <person name="Perteguer M.J."/>
        </authorList>
    </citation>
    <scope>NUCLEOTIDE SEQUENCE [LARGE SCALE GENOMIC DNA]</scope>
    <source>
        <strain evidence="2">AL3</strain>
        <tissue evidence="2">Liver</tissue>
    </source>
</reference>
<organism evidence="2 3">
    <name type="scientific">Gnathostoma spinigerum</name>
    <dbReference type="NCBI Taxonomy" id="75299"/>
    <lineage>
        <taxon>Eukaryota</taxon>
        <taxon>Metazoa</taxon>
        <taxon>Ecdysozoa</taxon>
        <taxon>Nematoda</taxon>
        <taxon>Chromadorea</taxon>
        <taxon>Rhabditida</taxon>
        <taxon>Spirurina</taxon>
        <taxon>Gnathostomatomorpha</taxon>
        <taxon>Gnathostomatoidea</taxon>
        <taxon>Gnathostomatidae</taxon>
        <taxon>Gnathostoma</taxon>
    </lineage>
</organism>
<dbReference type="EMBL" id="JBGFUD010006914">
    <property type="protein sequence ID" value="MFH4981276.1"/>
    <property type="molecule type" value="Genomic_DNA"/>
</dbReference>
<protein>
    <submittedName>
        <fullName evidence="2">Uncharacterized protein</fullName>
    </submittedName>
</protein>
<proteinExistence type="predicted"/>